<protein>
    <submittedName>
        <fullName evidence="1">FAD-binding domain-containing protein</fullName>
    </submittedName>
</protein>
<sequence length="576" mass="63045">MAFYLVFILLLVQAYSVLARCRTPPDAPYFPSASDWAHLDRQVDGRLLQITPSAQACREMQDCTSERWMSSSFRSGLPGQMIYYNWEQDYDSKPPELCLFNGTVCKQGDVPLFAINATTVHHVQARVGVRFAAKYDLRLSLKSSGHDFLGRSTARHSLLIWTHYLQHISFHEHYEINGQDFGSAVKVGSGVALKTLYTAAEEVSKTFVGGVAATVAIGGGYIQGGGHSAISPLLGLASDNALEFTVVLASGNIVTANEYEHSDLFWALRGGGAGSWGVIISVVLRTFPTFPGVMHLAFFILPTSGMVSKAIAIHARKIFALDTFRTGQYYTIVKDEEYGYRMMVATFFSSSRPRIVRRLMRSFVQAIKAVGASVLVDDELMGLPSINSLLTRSDEIGGINAILGSRLIPKAAYESHPEEIGQAHKKLLNLGVGIEGCVVAGGKVAENAHIDSAVNPKWRTAKAHVIAVALWPDSLSPSDVHALKERMTTEVVPILANMTGEHDSGAYSNEADVLEPDFQITFFGPHYALLSKIKSRYDPHDLFIVPGGVGSERWRPGGMCTKDHEFRVQESRGSNS</sequence>
<proteinExistence type="predicted"/>
<comment type="caution">
    <text evidence="1">The sequence shown here is derived from an EMBL/GenBank/DDBJ whole genome shotgun (WGS) entry which is preliminary data.</text>
</comment>
<accession>A0ACB8QXU3</accession>
<evidence type="ECO:0000313" key="1">
    <source>
        <dbReference type="EMBL" id="KAI0036628.1"/>
    </source>
</evidence>
<reference evidence="1" key="2">
    <citation type="journal article" date="2022" name="New Phytol.">
        <title>Evolutionary transition to the ectomycorrhizal habit in the genomes of a hyperdiverse lineage of mushroom-forming fungi.</title>
        <authorList>
            <person name="Looney B."/>
            <person name="Miyauchi S."/>
            <person name="Morin E."/>
            <person name="Drula E."/>
            <person name="Courty P.E."/>
            <person name="Kohler A."/>
            <person name="Kuo A."/>
            <person name="LaButti K."/>
            <person name="Pangilinan J."/>
            <person name="Lipzen A."/>
            <person name="Riley R."/>
            <person name="Andreopoulos W."/>
            <person name="He G."/>
            <person name="Johnson J."/>
            <person name="Nolan M."/>
            <person name="Tritt A."/>
            <person name="Barry K.W."/>
            <person name="Grigoriev I.V."/>
            <person name="Nagy L.G."/>
            <person name="Hibbett D."/>
            <person name="Henrissat B."/>
            <person name="Matheny P.B."/>
            <person name="Labbe J."/>
            <person name="Martin F.M."/>
        </authorList>
    </citation>
    <scope>NUCLEOTIDE SEQUENCE</scope>
    <source>
        <strain evidence="1">EC-137</strain>
    </source>
</reference>
<gene>
    <name evidence="1" type="ORF">K488DRAFT_75852</name>
</gene>
<dbReference type="Proteomes" id="UP000814128">
    <property type="component" value="Unassembled WGS sequence"/>
</dbReference>
<evidence type="ECO:0000313" key="2">
    <source>
        <dbReference type="Proteomes" id="UP000814128"/>
    </source>
</evidence>
<dbReference type="EMBL" id="MU273469">
    <property type="protein sequence ID" value="KAI0036628.1"/>
    <property type="molecule type" value="Genomic_DNA"/>
</dbReference>
<name>A0ACB8QXU3_9AGAM</name>
<keyword evidence="2" id="KW-1185">Reference proteome</keyword>
<organism evidence="1 2">
    <name type="scientific">Vararia minispora EC-137</name>
    <dbReference type="NCBI Taxonomy" id="1314806"/>
    <lineage>
        <taxon>Eukaryota</taxon>
        <taxon>Fungi</taxon>
        <taxon>Dikarya</taxon>
        <taxon>Basidiomycota</taxon>
        <taxon>Agaricomycotina</taxon>
        <taxon>Agaricomycetes</taxon>
        <taxon>Russulales</taxon>
        <taxon>Lachnocladiaceae</taxon>
        <taxon>Vararia</taxon>
    </lineage>
</organism>
<reference evidence="1" key="1">
    <citation type="submission" date="2021-02" db="EMBL/GenBank/DDBJ databases">
        <authorList>
            <consortium name="DOE Joint Genome Institute"/>
            <person name="Ahrendt S."/>
            <person name="Looney B.P."/>
            <person name="Miyauchi S."/>
            <person name="Morin E."/>
            <person name="Drula E."/>
            <person name="Courty P.E."/>
            <person name="Chicoki N."/>
            <person name="Fauchery L."/>
            <person name="Kohler A."/>
            <person name="Kuo A."/>
            <person name="Labutti K."/>
            <person name="Pangilinan J."/>
            <person name="Lipzen A."/>
            <person name="Riley R."/>
            <person name="Andreopoulos W."/>
            <person name="He G."/>
            <person name="Johnson J."/>
            <person name="Barry K.W."/>
            <person name="Grigoriev I.V."/>
            <person name="Nagy L."/>
            <person name="Hibbett D."/>
            <person name="Henrissat B."/>
            <person name="Matheny P.B."/>
            <person name="Labbe J."/>
            <person name="Martin F."/>
        </authorList>
    </citation>
    <scope>NUCLEOTIDE SEQUENCE</scope>
    <source>
        <strain evidence="1">EC-137</strain>
    </source>
</reference>